<dbReference type="InterPro" id="IPR001387">
    <property type="entry name" value="Cro/C1-type_HTH"/>
</dbReference>
<name>A0A9X4PCE3_9PAST</name>
<feature type="region of interest" description="Disordered" evidence="2">
    <location>
        <begin position="151"/>
        <end position="171"/>
    </location>
</feature>
<dbReference type="PANTHER" id="PTHR46558:SF11">
    <property type="entry name" value="HTH-TYPE TRANSCRIPTIONAL REGULATOR XRE"/>
    <property type="match status" value="1"/>
</dbReference>
<feature type="compositionally biased region" description="Basic and acidic residues" evidence="2">
    <location>
        <begin position="154"/>
        <end position="171"/>
    </location>
</feature>
<dbReference type="SMART" id="SM00530">
    <property type="entry name" value="HTH_XRE"/>
    <property type="match status" value="1"/>
</dbReference>
<dbReference type="AlphaFoldDB" id="A0A9X4PCE3"/>
<dbReference type="InterPro" id="IPR010982">
    <property type="entry name" value="Lambda_DNA-bd_dom_sf"/>
</dbReference>
<dbReference type="Pfam" id="PF01381">
    <property type="entry name" value="HTH_3"/>
    <property type="match status" value="1"/>
</dbReference>
<evidence type="ECO:0000313" key="4">
    <source>
        <dbReference type="EMBL" id="MDG6895074.1"/>
    </source>
</evidence>
<keyword evidence="5" id="KW-1185">Reference proteome</keyword>
<evidence type="ECO:0000256" key="1">
    <source>
        <dbReference type="ARBA" id="ARBA00023125"/>
    </source>
</evidence>
<dbReference type="Gene3D" id="1.10.260.40">
    <property type="entry name" value="lambda repressor-like DNA-binding domains"/>
    <property type="match status" value="1"/>
</dbReference>
<evidence type="ECO:0000256" key="2">
    <source>
        <dbReference type="SAM" id="MobiDB-lite"/>
    </source>
</evidence>
<dbReference type="CDD" id="cd00093">
    <property type="entry name" value="HTH_XRE"/>
    <property type="match status" value="1"/>
</dbReference>
<proteinExistence type="predicted"/>
<organism evidence="4 5">
    <name type="scientific">Volucribacter amazonae</name>
    <dbReference type="NCBI Taxonomy" id="256731"/>
    <lineage>
        <taxon>Bacteria</taxon>
        <taxon>Pseudomonadati</taxon>
        <taxon>Pseudomonadota</taxon>
        <taxon>Gammaproteobacteria</taxon>
        <taxon>Pasteurellales</taxon>
        <taxon>Pasteurellaceae</taxon>
        <taxon>Volucribacter</taxon>
    </lineage>
</organism>
<reference evidence="4" key="1">
    <citation type="submission" date="2016-03" db="EMBL/GenBank/DDBJ databases">
        <title>Co-evolution between Pasteurellaceae and their hosts.</title>
        <authorList>
            <person name="Hansen M.J."/>
            <person name="Bojesen A.M."/>
            <person name="Planet P."/>
        </authorList>
    </citation>
    <scope>NUCLEOTIDE SEQUENCE</scope>
    <source>
        <strain evidence="4">146/S8/89</strain>
    </source>
</reference>
<accession>A0A9X4PCE3</accession>
<dbReference type="Proteomes" id="UP001155500">
    <property type="component" value="Unassembled WGS sequence"/>
</dbReference>
<dbReference type="RefSeq" id="WP_279572511.1">
    <property type="nucleotide sequence ID" value="NZ_LWID01000001.1"/>
</dbReference>
<dbReference type="GO" id="GO:0003677">
    <property type="term" value="F:DNA binding"/>
    <property type="evidence" value="ECO:0007669"/>
    <property type="project" value="UniProtKB-KW"/>
</dbReference>
<feature type="domain" description="HTH cro/C1-type" evidence="3">
    <location>
        <begin position="15"/>
        <end position="69"/>
    </location>
</feature>
<evidence type="ECO:0000313" key="5">
    <source>
        <dbReference type="Proteomes" id="UP001155500"/>
    </source>
</evidence>
<dbReference type="EMBL" id="LWID01000001">
    <property type="protein sequence ID" value="MDG6895074.1"/>
    <property type="molecule type" value="Genomic_DNA"/>
</dbReference>
<keyword evidence="1" id="KW-0238">DNA-binding</keyword>
<gene>
    <name evidence="4" type="ORF">A6A20_05390</name>
</gene>
<dbReference type="SUPFAM" id="SSF47413">
    <property type="entry name" value="lambda repressor-like DNA-binding domains"/>
    <property type="match status" value="1"/>
</dbReference>
<sequence>MASKFKNSSLIGNRIREHREKLNLTRPELAKAVDVSLSALQGWEMNEREPQASMIIKIAETLNVSPNYLLTGEIEKQSHSSTNINSLTVDEAFIALKNAVSEVMQKSVQNDIELSSEEKQIILNFRRCNQEQKQAINMMINTMVSTSLANIKPSNEDDRTRKEDILRHANG</sequence>
<evidence type="ECO:0000259" key="3">
    <source>
        <dbReference type="PROSITE" id="PS50943"/>
    </source>
</evidence>
<dbReference type="PANTHER" id="PTHR46558">
    <property type="entry name" value="TRACRIPTIONAL REGULATORY PROTEIN-RELATED-RELATED"/>
    <property type="match status" value="1"/>
</dbReference>
<protein>
    <recommendedName>
        <fullName evidence="3">HTH cro/C1-type domain-containing protein</fullName>
    </recommendedName>
</protein>
<comment type="caution">
    <text evidence="4">The sequence shown here is derived from an EMBL/GenBank/DDBJ whole genome shotgun (WGS) entry which is preliminary data.</text>
</comment>
<dbReference type="PROSITE" id="PS50943">
    <property type="entry name" value="HTH_CROC1"/>
    <property type="match status" value="1"/>
</dbReference>